<dbReference type="EMBL" id="JAPDDR010000012">
    <property type="protein sequence ID" value="MCW1916035.1"/>
    <property type="molecule type" value="Genomic_DNA"/>
</dbReference>
<evidence type="ECO:0000313" key="1">
    <source>
        <dbReference type="EMBL" id="MCW1916035.1"/>
    </source>
</evidence>
<dbReference type="InterPro" id="IPR029062">
    <property type="entry name" value="Class_I_gatase-like"/>
</dbReference>
<dbReference type="PANTHER" id="PTHR43235:SF1">
    <property type="entry name" value="GLUTAMINE AMIDOTRANSFERASE PB2B2.05-RELATED"/>
    <property type="match status" value="1"/>
</dbReference>
<organism evidence="1 2">
    <name type="scientific">Luteolibacter rhizosphaerae</name>
    <dbReference type="NCBI Taxonomy" id="2989719"/>
    <lineage>
        <taxon>Bacteria</taxon>
        <taxon>Pseudomonadati</taxon>
        <taxon>Verrucomicrobiota</taxon>
        <taxon>Verrucomicrobiia</taxon>
        <taxon>Verrucomicrobiales</taxon>
        <taxon>Verrucomicrobiaceae</taxon>
        <taxon>Luteolibacter</taxon>
    </lineage>
</organism>
<keyword evidence="2" id="KW-1185">Reference proteome</keyword>
<gene>
    <name evidence="1" type="ORF">OJ996_20775</name>
</gene>
<comment type="caution">
    <text evidence="1">The sequence shown here is derived from an EMBL/GenBank/DDBJ whole genome shotgun (WGS) entry which is preliminary data.</text>
</comment>
<accession>A0ABT3G8A3</accession>
<reference evidence="1" key="1">
    <citation type="submission" date="2022-10" db="EMBL/GenBank/DDBJ databases">
        <title>Luteolibacter sp. GHJ8, whole genome shotgun sequencing project.</title>
        <authorList>
            <person name="Zhao G."/>
            <person name="Shen L."/>
        </authorList>
    </citation>
    <scope>NUCLEOTIDE SEQUENCE</scope>
    <source>
        <strain evidence="1">GHJ8</strain>
    </source>
</reference>
<dbReference type="Proteomes" id="UP001165653">
    <property type="component" value="Unassembled WGS sequence"/>
</dbReference>
<dbReference type="PROSITE" id="PS51273">
    <property type="entry name" value="GATASE_TYPE_1"/>
    <property type="match status" value="1"/>
</dbReference>
<dbReference type="Pfam" id="PF07722">
    <property type="entry name" value="Peptidase_C26"/>
    <property type="match status" value="1"/>
</dbReference>
<dbReference type="SUPFAM" id="SSF52317">
    <property type="entry name" value="Class I glutamine amidotransferase-like"/>
    <property type="match status" value="1"/>
</dbReference>
<dbReference type="InterPro" id="IPR044668">
    <property type="entry name" value="PuuD-like"/>
</dbReference>
<dbReference type="Gene3D" id="3.40.50.880">
    <property type="match status" value="1"/>
</dbReference>
<evidence type="ECO:0000313" key="2">
    <source>
        <dbReference type="Proteomes" id="UP001165653"/>
    </source>
</evidence>
<dbReference type="GO" id="GO:0016787">
    <property type="term" value="F:hydrolase activity"/>
    <property type="evidence" value="ECO:0007669"/>
    <property type="project" value="UniProtKB-KW"/>
</dbReference>
<protein>
    <submittedName>
        <fullName evidence="1">Gamma-glutamyl-gamma-aminobutyrate hydrolase family protein</fullName>
    </submittedName>
</protein>
<dbReference type="InterPro" id="IPR011697">
    <property type="entry name" value="Peptidase_C26"/>
</dbReference>
<dbReference type="CDD" id="cd01745">
    <property type="entry name" value="GATase1_2"/>
    <property type="match status" value="1"/>
</dbReference>
<keyword evidence="1" id="KW-0378">Hydrolase</keyword>
<dbReference type="PANTHER" id="PTHR43235">
    <property type="entry name" value="GLUTAMINE AMIDOTRANSFERASE PB2B2.05-RELATED"/>
    <property type="match status" value="1"/>
</dbReference>
<proteinExistence type="predicted"/>
<dbReference type="RefSeq" id="WP_264515598.1">
    <property type="nucleotide sequence ID" value="NZ_JAPDDR010000012.1"/>
</dbReference>
<name>A0ABT3G8A3_9BACT</name>
<sequence length="257" mass="27635">MNRRTWVTLVAVLAAGSIGFFTGRQTPSATPASSAPRAPLIGIASVNGDAYVQAIREAGGIPVILPDHAGGDTELADYLERLDGLLLPGGADIPPAEYGEAAHPTVEPLDPNRFGFEKVLGRAWIEQTDKPLLGICLGSQWINVLHGGSLVQDIPSEKGGNHRGTTHTVKLEPGTRLHKIYGDAEFEVNSWHHQAVDGLGSKLRVAAISLDGVIEATESIDPDRFLIGVQWHPEKMLPDERQARLLKAFVEASKEKP</sequence>